<evidence type="ECO:0000256" key="1">
    <source>
        <dbReference type="ARBA" id="ARBA00022679"/>
    </source>
</evidence>
<keyword evidence="4" id="KW-1185">Reference proteome</keyword>
<dbReference type="EMBL" id="JAGSGD010000001">
    <property type="protein sequence ID" value="MBR7621424.1"/>
    <property type="molecule type" value="Genomic_DNA"/>
</dbReference>
<dbReference type="InterPro" id="IPR027417">
    <property type="entry name" value="P-loop_NTPase"/>
</dbReference>
<keyword evidence="2" id="KW-0802">TPR repeat</keyword>
<dbReference type="PROSITE" id="PS50005">
    <property type="entry name" value="TPR"/>
    <property type="match status" value="1"/>
</dbReference>
<evidence type="ECO:0000313" key="3">
    <source>
        <dbReference type="EMBL" id="MBR7621424.1"/>
    </source>
</evidence>
<reference evidence="3" key="1">
    <citation type="submission" date="2021-04" db="EMBL/GenBank/DDBJ databases">
        <title>Draft genome assembly of strain Phenylobacterium sp. 20VBR1 using MiniION and Illumina platforms.</title>
        <authorList>
            <person name="Thomas F.A."/>
            <person name="Krishnan K.P."/>
            <person name="Sinha R.K."/>
        </authorList>
    </citation>
    <scope>NUCLEOTIDE SEQUENCE</scope>
    <source>
        <strain evidence="3">20VBR1</strain>
    </source>
</reference>
<dbReference type="Pfam" id="PF13432">
    <property type="entry name" value="TPR_16"/>
    <property type="match status" value="1"/>
</dbReference>
<feature type="repeat" description="TPR" evidence="2">
    <location>
        <begin position="260"/>
        <end position="293"/>
    </location>
</feature>
<keyword evidence="1" id="KW-0808">Transferase</keyword>
<dbReference type="GO" id="GO:0008476">
    <property type="term" value="F:protein-tyrosine sulfotransferase activity"/>
    <property type="evidence" value="ECO:0007669"/>
    <property type="project" value="InterPro"/>
</dbReference>
<proteinExistence type="predicted"/>
<dbReference type="InterPro" id="IPR011990">
    <property type="entry name" value="TPR-like_helical_dom_sf"/>
</dbReference>
<dbReference type="Pfam" id="PF13469">
    <property type="entry name" value="Sulfotransfer_3"/>
    <property type="match status" value="1"/>
</dbReference>
<dbReference type="InterPro" id="IPR026634">
    <property type="entry name" value="TPST-like"/>
</dbReference>
<dbReference type="Pfam" id="PF13181">
    <property type="entry name" value="TPR_8"/>
    <property type="match status" value="1"/>
</dbReference>
<organism evidence="3 4">
    <name type="scientific">Phenylobacterium glaciei</name>
    <dbReference type="NCBI Taxonomy" id="2803784"/>
    <lineage>
        <taxon>Bacteria</taxon>
        <taxon>Pseudomonadati</taxon>
        <taxon>Pseudomonadota</taxon>
        <taxon>Alphaproteobacteria</taxon>
        <taxon>Caulobacterales</taxon>
        <taxon>Caulobacteraceae</taxon>
        <taxon>Phenylobacterium</taxon>
    </lineage>
</organism>
<name>A0A941HWY2_9CAUL</name>
<dbReference type="Gene3D" id="3.40.50.300">
    <property type="entry name" value="P-loop containing nucleotide triphosphate hydrolases"/>
    <property type="match status" value="1"/>
</dbReference>
<comment type="caution">
    <text evidence="3">The sequence shown here is derived from an EMBL/GenBank/DDBJ whole genome shotgun (WGS) entry which is preliminary data.</text>
</comment>
<evidence type="ECO:0000256" key="2">
    <source>
        <dbReference type="PROSITE-ProRule" id="PRU00339"/>
    </source>
</evidence>
<dbReference type="SUPFAM" id="SSF52540">
    <property type="entry name" value="P-loop containing nucleoside triphosphate hydrolases"/>
    <property type="match status" value="1"/>
</dbReference>
<dbReference type="RefSeq" id="WP_215342882.1">
    <property type="nucleotide sequence ID" value="NZ_JAGSGD010000001.1"/>
</dbReference>
<dbReference type="Proteomes" id="UP000622580">
    <property type="component" value="Unassembled WGS sequence"/>
</dbReference>
<dbReference type="InterPro" id="IPR019734">
    <property type="entry name" value="TPR_rpt"/>
</dbReference>
<protein>
    <submittedName>
        <fullName evidence="3">Sulfotransferase</fullName>
    </submittedName>
</protein>
<dbReference type="SMART" id="SM00028">
    <property type="entry name" value="TPR"/>
    <property type="match status" value="6"/>
</dbReference>
<dbReference type="SUPFAM" id="SSF48452">
    <property type="entry name" value="TPR-like"/>
    <property type="match status" value="2"/>
</dbReference>
<dbReference type="PANTHER" id="PTHR12788:SF10">
    <property type="entry name" value="PROTEIN-TYROSINE SULFOTRANSFERASE"/>
    <property type="match status" value="1"/>
</dbReference>
<gene>
    <name evidence="3" type="ORF">JKL49_18675</name>
</gene>
<dbReference type="PANTHER" id="PTHR12788">
    <property type="entry name" value="PROTEIN-TYROSINE SULFOTRANSFERASE 2"/>
    <property type="match status" value="1"/>
</dbReference>
<dbReference type="Gene3D" id="1.25.40.10">
    <property type="entry name" value="Tetratricopeptide repeat domain"/>
    <property type="match status" value="3"/>
</dbReference>
<dbReference type="Pfam" id="PF14559">
    <property type="entry name" value="TPR_19"/>
    <property type="match status" value="1"/>
</dbReference>
<evidence type="ECO:0000313" key="4">
    <source>
        <dbReference type="Proteomes" id="UP000622580"/>
    </source>
</evidence>
<accession>A0A941HWY2</accession>
<sequence>MLAARPDLAQQQTLEILKAAPGHPEALLLLGQALERQDRLGEALEVLTPLAAAQPRWAMAHLELGRVRGALGDGPGALASLAHALSLKPDLAEAWRLSAEQHRLAGNTSAAQAATARQIACATQDPQLLEAGAALVEGKLAVAEHTLREVLKTRPDEVPALRMLAEVATRLARYEDAETLLTHALALAPEFDAARLNLAIVLYRQTKAAAAAAEVEKLLAKDPRNPGYRNLKAAALGQTGDYGQTIDIYEKLLADFPAQPKAWMSLGHALKTVGRQADSVAAYRRSLALAPALGEAWWSLANLKTVTFSDDDVAAMRGQLAREDLAAEDRFHLHFALGKALEDAADYAASFEQYALGNALRRQTLTYDAQETHDHVRRSKALFTRGFFSEREGYGGEAPDPIFILGLPRAGSTLVEQILASHSAIEGTMELPDIPAIAKRLGGRSRAEEGSAYPQALADLDADACRALGQEYLDRTRGQRKLGRPFFIDKMPNNFSHVGLIHLILPNARIIDARRHPLGCCFSGFKQHFARGQGFTYDLTDLGRYYGDYVELMAHFDAVLPGRVHRVIYERMVADPEGEVRALLAYCGLPFEPACLAFHENDRAVRTASSEQVRQPIFTDGVDHWRHYERWLVPLKTALGPVLGAYPAAPDFKA</sequence>
<dbReference type="AlphaFoldDB" id="A0A941HWY2"/>